<feature type="domain" description="YgjP-like metallopeptidase" evidence="1">
    <location>
        <begin position="50"/>
        <end position="257"/>
    </location>
</feature>
<name>A0A1L6TEA7_PISSA</name>
<dbReference type="InterPro" id="IPR002725">
    <property type="entry name" value="YgjP-like_metallopeptidase"/>
</dbReference>
<gene>
    <name evidence="2" type="ORF">KU39_2625</name>
</gene>
<dbReference type="PANTHER" id="PTHR30399:SF1">
    <property type="entry name" value="UTP PYROPHOSPHATASE"/>
    <property type="match status" value="1"/>
</dbReference>
<evidence type="ECO:0000259" key="1">
    <source>
        <dbReference type="Pfam" id="PF01863"/>
    </source>
</evidence>
<protein>
    <recommendedName>
        <fullName evidence="1">YgjP-like metallopeptidase domain-containing protein</fullName>
    </recommendedName>
</protein>
<dbReference type="InterPro" id="IPR053136">
    <property type="entry name" value="UTP_pyrophosphatase-like"/>
</dbReference>
<dbReference type="Proteomes" id="UP000029558">
    <property type="component" value="Chromosome"/>
</dbReference>
<dbReference type="PANTHER" id="PTHR30399">
    <property type="entry name" value="UNCHARACTERIZED PROTEIN YGJP"/>
    <property type="match status" value="1"/>
</dbReference>
<evidence type="ECO:0000313" key="2">
    <source>
        <dbReference type="EMBL" id="ALB23801.1"/>
    </source>
</evidence>
<dbReference type="RefSeq" id="WP_017375803.1">
    <property type="nucleotide sequence ID" value="NZ_CP012508.1"/>
</dbReference>
<accession>A0A1L6TEA7</accession>
<sequence length="264" mass="30504">MIVLIFALCTLEHLGYDGAMKIVKKLKQLKTYQLTVDNIDYRISHTGRTKTYGLSIRDGKVHMNVPKRMSKQLVCQAIDDNQAWVRENIRFSLASAKQHQSLSSDSLISYLGKQYSLQLTSGNQSVAFYDGAFLMGVPVRVKSENHQAYIRDKLSAWFKEQALLKFEQRTSFIANRMQLKPTKVSVRSYRARWGSCSSSGCLTFDWKLLQAPELIIDYVIIHELSHLKHFDHSPAFWQLVSLYYPEHKVARQWLKNNQTSLARL</sequence>
<reference evidence="2 3" key="1">
    <citation type="journal article" date="2014" name="Genome Announc.">
        <title>Comparative Genome Analysis of Two Isolates of the Fish Pathogen Piscirickettsia salmonis from Different Hosts Reveals Major Differences in Virulence-Associated Secretion Systems.</title>
        <authorList>
            <person name="Bohle H."/>
            <person name="Henriquez P."/>
            <person name="Grothusen H."/>
            <person name="Navas E."/>
            <person name="Sandoval A."/>
            <person name="Bustamante F."/>
            <person name="Bustos P."/>
            <person name="Mancilla M."/>
        </authorList>
    </citation>
    <scope>NUCLEOTIDE SEQUENCE [LARGE SCALE GENOMIC DNA]</scope>
    <source>
        <strain evidence="3">B1-32597</strain>
    </source>
</reference>
<organism evidence="2 3">
    <name type="scientific">Piscirickettsia salmonis</name>
    <dbReference type="NCBI Taxonomy" id="1238"/>
    <lineage>
        <taxon>Bacteria</taxon>
        <taxon>Pseudomonadati</taxon>
        <taxon>Pseudomonadota</taxon>
        <taxon>Gammaproteobacteria</taxon>
        <taxon>Thiotrichales</taxon>
        <taxon>Piscirickettsiaceae</taxon>
        <taxon>Piscirickettsia</taxon>
    </lineage>
</organism>
<dbReference type="Pfam" id="PF01863">
    <property type="entry name" value="YgjP-like"/>
    <property type="match status" value="1"/>
</dbReference>
<dbReference type="AlphaFoldDB" id="A0A1L6TEA7"/>
<dbReference type="EMBL" id="CP012508">
    <property type="protein sequence ID" value="ALB23801.1"/>
    <property type="molecule type" value="Genomic_DNA"/>
</dbReference>
<evidence type="ECO:0000313" key="3">
    <source>
        <dbReference type="Proteomes" id="UP000029558"/>
    </source>
</evidence>
<dbReference type="Gene3D" id="3.30.2010.10">
    <property type="entry name" value="Metalloproteases ('zincins'), catalytic domain"/>
    <property type="match status" value="1"/>
</dbReference>
<proteinExistence type="predicted"/>
<dbReference type="CDD" id="cd07344">
    <property type="entry name" value="M48_yhfN_like"/>
    <property type="match status" value="1"/>
</dbReference>